<feature type="transmembrane region" description="Helical" evidence="13">
    <location>
        <begin position="165"/>
        <end position="186"/>
    </location>
</feature>
<evidence type="ECO:0000256" key="11">
    <source>
        <dbReference type="ARBA" id="ARBA00023136"/>
    </source>
</evidence>
<dbReference type="PIRSF" id="PIRSF002764">
    <property type="entry name" value="CcmB"/>
    <property type="match status" value="1"/>
</dbReference>
<accession>A0A839UQE6</accession>
<name>A0A839UQE6_9GAMM</name>
<feature type="transmembrane region" description="Helical" evidence="13">
    <location>
        <begin position="52"/>
        <end position="72"/>
    </location>
</feature>
<feature type="transmembrane region" description="Helical" evidence="13">
    <location>
        <begin position="132"/>
        <end position="159"/>
    </location>
</feature>
<keyword evidence="6 12" id="KW-1003">Cell membrane</keyword>
<keyword evidence="7 12" id="KW-0997">Cell inner membrane</keyword>
<gene>
    <name evidence="14" type="ORF">FHS30_001883</name>
</gene>
<dbReference type="PANTHER" id="PTHR30070:SF1">
    <property type="entry name" value="CYTOCHROME C BIOGENESIS B-RELATED"/>
    <property type="match status" value="1"/>
</dbReference>
<keyword evidence="11 12" id="KW-0472">Membrane</keyword>
<dbReference type="InterPro" id="IPR026031">
    <property type="entry name" value="Cyt_c_CcmB_bac"/>
</dbReference>
<evidence type="ECO:0000256" key="2">
    <source>
        <dbReference type="ARBA" id="ARBA00004429"/>
    </source>
</evidence>
<keyword evidence="5 12" id="KW-0813">Transport</keyword>
<dbReference type="NCBIfam" id="TIGR01190">
    <property type="entry name" value="ccmB"/>
    <property type="match status" value="1"/>
</dbReference>
<dbReference type="GO" id="GO:0005886">
    <property type="term" value="C:plasma membrane"/>
    <property type="evidence" value="ECO:0007669"/>
    <property type="project" value="UniProtKB-SubCell"/>
</dbReference>
<proteinExistence type="inferred from homology"/>
<dbReference type="AlphaFoldDB" id="A0A839UQE6"/>
<dbReference type="GO" id="GO:0015232">
    <property type="term" value="F:heme transmembrane transporter activity"/>
    <property type="evidence" value="ECO:0007669"/>
    <property type="project" value="InterPro"/>
</dbReference>
<feature type="transmembrane region" description="Helical" evidence="13">
    <location>
        <begin position="198"/>
        <end position="221"/>
    </location>
</feature>
<keyword evidence="8 13" id="KW-0812">Transmembrane</keyword>
<comment type="function">
    <text evidence="1 12">Required for the export of heme to the periplasm for the biogenesis of c-type cytochromes.</text>
</comment>
<dbReference type="EMBL" id="JACHXZ010000002">
    <property type="protein sequence ID" value="MBB3168699.1"/>
    <property type="molecule type" value="Genomic_DNA"/>
</dbReference>
<keyword evidence="15" id="KW-1185">Reference proteome</keyword>
<evidence type="ECO:0000256" key="8">
    <source>
        <dbReference type="ARBA" id="ARBA00022692"/>
    </source>
</evidence>
<reference evidence="14 15" key="1">
    <citation type="submission" date="2020-08" db="EMBL/GenBank/DDBJ databases">
        <title>Genomic Encyclopedia of Type Strains, Phase III (KMG-III): the genomes of soil and plant-associated and newly described type strains.</title>
        <authorList>
            <person name="Whitman W."/>
        </authorList>
    </citation>
    <scope>NUCLEOTIDE SEQUENCE [LARGE SCALE GENOMIC DNA]</scope>
    <source>
        <strain evidence="14 15">CECT 8571</strain>
    </source>
</reference>
<comment type="subcellular location">
    <subcellularLocation>
        <location evidence="2">Cell inner membrane</location>
        <topology evidence="2">Multi-pass membrane protein</topology>
    </subcellularLocation>
</comment>
<protein>
    <recommendedName>
        <fullName evidence="4 12">Heme exporter protein B</fullName>
    </recommendedName>
</protein>
<comment type="similarity">
    <text evidence="3 12">Belongs to the CcmB/CycW/HelB family.</text>
</comment>
<dbReference type="GO" id="GO:1903607">
    <property type="term" value="P:cytochrome c biosynthetic process"/>
    <property type="evidence" value="ECO:0007669"/>
    <property type="project" value="TreeGrafter"/>
</dbReference>
<evidence type="ECO:0000256" key="4">
    <source>
        <dbReference type="ARBA" id="ARBA00016452"/>
    </source>
</evidence>
<evidence type="ECO:0000256" key="3">
    <source>
        <dbReference type="ARBA" id="ARBA00010544"/>
    </source>
</evidence>
<comment type="caution">
    <text evidence="14">The sequence shown here is derived from an EMBL/GenBank/DDBJ whole genome shotgun (WGS) entry which is preliminary data.</text>
</comment>
<dbReference type="GO" id="GO:0017004">
    <property type="term" value="P:cytochrome complex assembly"/>
    <property type="evidence" value="ECO:0007669"/>
    <property type="project" value="UniProtKB-KW"/>
</dbReference>
<evidence type="ECO:0000256" key="10">
    <source>
        <dbReference type="ARBA" id="ARBA00022989"/>
    </source>
</evidence>
<keyword evidence="10 13" id="KW-1133">Transmembrane helix</keyword>
<dbReference type="PRINTS" id="PR01414">
    <property type="entry name" value="CCMBBIOGNSIS"/>
</dbReference>
<keyword evidence="9 12" id="KW-0201">Cytochrome c-type biogenesis</keyword>
<evidence type="ECO:0000256" key="6">
    <source>
        <dbReference type="ARBA" id="ARBA00022475"/>
    </source>
</evidence>
<dbReference type="RefSeq" id="WP_183910155.1">
    <property type="nucleotide sequence ID" value="NZ_JACHXZ010000002.1"/>
</dbReference>
<evidence type="ECO:0000256" key="1">
    <source>
        <dbReference type="ARBA" id="ARBA00002442"/>
    </source>
</evidence>
<evidence type="ECO:0000256" key="5">
    <source>
        <dbReference type="ARBA" id="ARBA00022448"/>
    </source>
</evidence>
<evidence type="ECO:0000256" key="13">
    <source>
        <dbReference type="SAM" id="Phobius"/>
    </source>
</evidence>
<dbReference type="PANTHER" id="PTHR30070">
    <property type="entry name" value="HEME EXPORTER PROTEIN B"/>
    <property type="match status" value="1"/>
</dbReference>
<evidence type="ECO:0000256" key="12">
    <source>
        <dbReference type="PIRNR" id="PIRNR002764"/>
    </source>
</evidence>
<dbReference type="InterPro" id="IPR003544">
    <property type="entry name" value="Cyt_c_biogenesis_CcmB"/>
</dbReference>
<evidence type="ECO:0000313" key="15">
    <source>
        <dbReference type="Proteomes" id="UP000559987"/>
    </source>
</evidence>
<dbReference type="Proteomes" id="UP000559987">
    <property type="component" value="Unassembled WGS sequence"/>
</dbReference>
<organism evidence="14 15">
    <name type="scientific">Simiduia aestuariiviva</name>
    <dbReference type="NCBI Taxonomy" id="1510459"/>
    <lineage>
        <taxon>Bacteria</taxon>
        <taxon>Pseudomonadati</taxon>
        <taxon>Pseudomonadota</taxon>
        <taxon>Gammaproteobacteria</taxon>
        <taxon>Cellvibrionales</taxon>
        <taxon>Cellvibrionaceae</taxon>
        <taxon>Simiduia</taxon>
    </lineage>
</organism>
<evidence type="ECO:0000256" key="9">
    <source>
        <dbReference type="ARBA" id="ARBA00022748"/>
    </source>
</evidence>
<feature type="transmembrane region" description="Helical" evidence="13">
    <location>
        <begin position="104"/>
        <end position="125"/>
    </location>
</feature>
<evidence type="ECO:0000313" key="14">
    <source>
        <dbReference type="EMBL" id="MBB3168699.1"/>
    </source>
</evidence>
<sequence>MSVGLAQAMGLQFTQDWKLAVRSRSDWANPMIFFVLVITLLPLGIGPEVKQLAAIAPGMIWIVALLATLLSLDAMFRSDWDDGSLEQMLISPHPLPMLVLSKIAVHWLVTGLPLTLLSPLLGLMLSLPEAGYLPLIVSLFIGSACLSFIGAIGAALTVALRQGGLLISLIIMPFYVPVLIFGASAAMRAVQGFEYHGLLVMLGGFLALAVAGAPFAVAAALRISSEG</sequence>
<evidence type="ECO:0000256" key="7">
    <source>
        <dbReference type="ARBA" id="ARBA00022519"/>
    </source>
</evidence>
<dbReference type="Pfam" id="PF03379">
    <property type="entry name" value="CcmB"/>
    <property type="match status" value="1"/>
</dbReference>
<feature type="transmembrane region" description="Helical" evidence="13">
    <location>
        <begin position="27"/>
        <end position="45"/>
    </location>
</feature>